<feature type="chain" id="PRO_5008267387" description="Hydrophobin" evidence="1">
    <location>
        <begin position="19"/>
        <end position="134"/>
    </location>
</feature>
<dbReference type="RefSeq" id="XP_018065016.1">
    <property type="nucleotide sequence ID" value="XM_018218801.1"/>
</dbReference>
<evidence type="ECO:0000256" key="1">
    <source>
        <dbReference type="SAM" id="SignalP"/>
    </source>
</evidence>
<gene>
    <name evidence="2" type="ORF">LY89DRAFT_723264</name>
</gene>
<dbReference type="EMBL" id="KQ947428">
    <property type="protein sequence ID" value="KUJ10661.1"/>
    <property type="molecule type" value="Genomic_DNA"/>
</dbReference>
<dbReference type="Proteomes" id="UP000070700">
    <property type="component" value="Unassembled WGS sequence"/>
</dbReference>
<reference evidence="2 3" key="1">
    <citation type="submission" date="2015-10" db="EMBL/GenBank/DDBJ databases">
        <title>Full genome of DAOMC 229536 Phialocephala scopiformis, a fungal endophyte of spruce producing the potent anti-insectan compound rugulosin.</title>
        <authorList>
            <consortium name="DOE Joint Genome Institute"/>
            <person name="Walker A.K."/>
            <person name="Frasz S.L."/>
            <person name="Seifert K.A."/>
            <person name="Miller J.D."/>
            <person name="Mondo S.J."/>
            <person name="Labutti K."/>
            <person name="Lipzen A."/>
            <person name="Dockter R."/>
            <person name="Kennedy M."/>
            <person name="Grigoriev I.V."/>
            <person name="Spatafora J.W."/>
        </authorList>
    </citation>
    <scope>NUCLEOTIDE SEQUENCE [LARGE SCALE GENOMIC DNA]</scope>
    <source>
        <strain evidence="2 3">CBS 120377</strain>
    </source>
</reference>
<evidence type="ECO:0008006" key="4">
    <source>
        <dbReference type="Google" id="ProtNLM"/>
    </source>
</evidence>
<keyword evidence="3" id="KW-1185">Reference proteome</keyword>
<dbReference type="AlphaFoldDB" id="A0A194WRN1"/>
<evidence type="ECO:0000313" key="3">
    <source>
        <dbReference type="Proteomes" id="UP000070700"/>
    </source>
</evidence>
<dbReference type="OrthoDB" id="3540810at2759"/>
<name>A0A194WRN1_MOLSC</name>
<protein>
    <recommendedName>
        <fullName evidence="4">Hydrophobin</fullName>
    </recommendedName>
</protein>
<dbReference type="InParanoid" id="A0A194WRN1"/>
<accession>A0A194WRN1</accession>
<evidence type="ECO:0000313" key="2">
    <source>
        <dbReference type="EMBL" id="KUJ10661.1"/>
    </source>
</evidence>
<dbReference type="KEGG" id="psco:LY89DRAFT_723264"/>
<sequence length="134" mass="13316">MQFTKALAILSLAATGLAAPTVEVAKRTNGISCAQSQGTLACCQQKPVLQPVSSLGANIAPTLGGILGVIPDILPLIVPTVSVAAQCVAIIAEVEACATPNICCLSSSSGNTNSAGLIQLLSNDDISVCPGVTV</sequence>
<organism evidence="2 3">
    <name type="scientific">Mollisia scopiformis</name>
    <name type="common">Conifer needle endophyte fungus</name>
    <name type="synonym">Phialocephala scopiformis</name>
    <dbReference type="NCBI Taxonomy" id="149040"/>
    <lineage>
        <taxon>Eukaryota</taxon>
        <taxon>Fungi</taxon>
        <taxon>Dikarya</taxon>
        <taxon>Ascomycota</taxon>
        <taxon>Pezizomycotina</taxon>
        <taxon>Leotiomycetes</taxon>
        <taxon>Helotiales</taxon>
        <taxon>Mollisiaceae</taxon>
        <taxon>Mollisia</taxon>
    </lineage>
</organism>
<proteinExistence type="predicted"/>
<dbReference type="GeneID" id="28828527"/>
<feature type="signal peptide" evidence="1">
    <location>
        <begin position="1"/>
        <end position="18"/>
    </location>
</feature>
<keyword evidence="1" id="KW-0732">Signal</keyword>